<feature type="binding site" evidence="10">
    <location>
        <position position="441"/>
    </location>
    <ligand>
        <name>Zn(2+)</name>
        <dbReference type="ChEBI" id="CHEBI:29105"/>
    </ligand>
</feature>
<evidence type="ECO:0000256" key="11">
    <source>
        <dbReference type="PROSITE-ProRule" id="PRU10132"/>
    </source>
</evidence>
<organism evidence="16 17">
    <name type="scientific">Fistulifera solaris</name>
    <name type="common">Oleaginous diatom</name>
    <dbReference type="NCBI Taxonomy" id="1519565"/>
    <lineage>
        <taxon>Eukaryota</taxon>
        <taxon>Sar</taxon>
        <taxon>Stramenopiles</taxon>
        <taxon>Ochrophyta</taxon>
        <taxon>Bacillariophyta</taxon>
        <taxon>Bacillariophyceae</taxon>
        <taxon>Bacillariophycidae</taxon>
        <taxon>Naviculales</taxon>
        <taxon>Naviculaceae</taxon>
        <taxon>Fistulifera</taxon>
    </lineage>
</organism>
<accession>A0A1Z5KTD9</accession>
<dbReference type="InterPro" id="IPR035985">
    <property type="entry name" value="Ubiquitin-activating_enz"/>
</dbReference>
<dbReference type="InterPro" id="IPR042063">
    <property type="entry name" value="Ubi_acti_E1_SCCH"/>
</dbReference>
<comment type="pathway">
    <text evidence="7">Protein modification; protein sumoylation.</text>
</comment>
<keyword evidence="5 7" id="KW-0833">Ubl conjugation pathway</keyword>
<evidence type="ECO:0000313" key="17">
    <source>
        <dbReference type="Proteomes" id="UP000198406"/>
    </source>
</evidence>
<protein>
    <recommendedName>
        <fullName evidence="7">SUMO-activating enzyme subunit</fullName>
    </recommendedName>
</protein>
<dbReference type="Pfam" id="PF10585">
    <property type="entry name" value="UBA_E1_SCCH"/>
    <property type="match status" value="1"/>
</dbReference>
<sequence>MTNEKTPAILTGLVESLGPECLDRIQNCRLLVVGAGGIGCELLKNLSLSGFRHFEVVDLDTIDVSNLNRQLLFRAKHVGQPKCVVGVAVAKDLSPYADTQIMTARHGNVCDNSVFNVQYMEQFDLVLNALDNVTARRRVNRLCLAANVPMMEAGTTGYLGQVQTIYKGVACYECKTQEPPKVYPICTIRSTPSQPVHTIVWAKELYRLLLSPDPSQSMLWEDFQNEESSTYMQAALELRDMNQDPDAGEHTKKTAIDRLWKALYADEIQKQLNMDRYKTAEKTPIVLEMPTAAMNTQPEWKPMSIWSLSECFYEFSNALMSVLEMPESFDKDDELAMRFVTAAAQMRSMNFHIPLQSYHDTKGIAGNIIPAIATTNAIVAGLQILQVFSLLQAQLANKDISSKLPPVGTGKYINCLRNATRNGLYLAASPLETPNPQCFVCREQVTVVLTLSTKTLQVISFARFVQTIIQQELGFAEPTVYLNQDVLIWEEGKDSDETLRSVNGVKLLQDLPRGGLQHGSVLTVEDFSQDLQVDVRVVIVSDEDFKRQHGKEDDAEEDDDAYALRYHIGGDKPVVGRSAGDDDEAKENSAAIVEDADEDGVVEIVEDTSNGKKRVMNGETRHESPLKKQKTSKGANIEEGEEVIEIDDR</sequence>
<feature type="binding site" evidence="9">
    <location>
        <begin position="34"/>
        <end position="39"/>
    </location>
    <ligand>
        <name>ATP</name>
        <dbReference type="ChEBI" id="CHEBI:30616"/>
    </ligand>
</feature>
<feature type="domain" description="THIF-type NAD/FAD binding fold" evidence="13">
    <location>
        <begin position="16"/>
        <end position="394"/>
    </location>
</feature>
<name>A0A1Z5KTD9_FISSO</name>
<evidence type="ECO:0000256" key="12">
    <source>
        <dbReference type="SAM" id="MobiDB-lite"/>
    </source>
</evidence>
<dbReference type="PROSITE" id="PS00865">
    <property type="entry name" value="UBIQUITIN_ACTIVAT_2"/>
    <property type="match status" value="1"/>
</dbReference>
<evidence type="ECO:0000256" key="4">
    <source>
        <dbReference type="ARBA" id="ARBA00022741"/>
    </source>
</evidence>
<feature type="binding site" evidence="9">
    <location>
        <begin position="131"/>
        <end position="136"/>
    </location>
    <ligand>
        <name>ATP</name>
        <dbReference type="ChEBI" id="CHEBI:30616"/>
    </ligand>
</feature>
<feature type="domain" description="Ubiquitin-activating enzyme SCCH" evidence="14">
    <location>
        <begin position="224"/>
        <end position="362"/>
    </location>
</feature>
<dbReference type="SUPFAM" id="SSF69572">
    <property type="entry name" value="Activating enzymes of the ubiquitin-like proteins"/>
    <property type="match status" value="1"/>
</dbReference>
<dbReference type="PIRSF" id="PIRSF039133">
    <property type="entry name" value="SUMO_E1B"/>
    <property type="match status" value="1"/>
</dbReference>
<dbReference type="UniPathway" id="UPA00143"/>
<feature type="binding site" evidence="10">
    <location>
        <position position="174"/>
    </location>
    <ligand>
        <name>Zn(2+)</name>
        <dbReference type="ChEBI" id="CHEBI:29105"/>
    </ligand>
</feature>
<reference evidence="16 17" key="1">
    <citation type="journal article" date="2015" name="Plant Cell">
        <title>Oil accumulation by the oleaginous diatom Fistulifera solaris as revealed by the genome and transcriptome.</title>
        <authorList>
            <person name="Tanaka T."/>
            <person name="Maeda Y."/>
            <person name="Veluchamy A."/>
            <person name="Tanaka M."/>
            <person name="Abida H."/>
            <person name="Marechal E."/>
            <person name="Bowler C."/>
            <person name="Muto M."/>
            <person name="Sunaga Y."/>
            <person name="Tanaka M."/>
            <person name="Yoshino T."/>
            <person name="Taniguchi T."/>
            <person name="Fukuda Y."/>
            <person name="Nemoto M."/>
            <person name="Matsumoto M."/>
            <person name="Wong P.S."/>
            <person name="Aburatani S."/>
            <person name="Fujibuchi W."/>
        </authorList>
    </citation>
    <scope>NUCLEOTIDE SEQUENCE [LARGE SCALE GENOMIC DNA]</scope>
    <source>
        <strain evidence="16 17">JPCC DA0580</strain>
    </source>
</reference>
<evidence type="ECO:0000313" key="16">
    <source>
        <dbReference type="EMBL" id="GAX29576.1"/>
    </source>
</evidence>
<evidence type="ECO:0000256" key="7">
    <source>
        <dbReference type="PIRNR" id="PIRNR039133"/>
    </source>
</evidence>
<feature type="compositionally biased region" description="Acidic residues" evidence="12">
    <location>
        <begin position="638"/>
        <end position="649"/>
    </location>
</feature>
<evidence type="ECO:0000259" key="13">
    <source>
        <dbReference type="Pfam" id="PF00899"/>
    </source>
</evidence>
<keyword evidence="4 7" id="KW-0547">Nucleotide-binding</keyword>
<dbReference type="PANTHER" id="PTHR10953:SF5">
    <property type="entry name" value="SUMO-ACTIVATING ENZYME SUBUNIT 2"/>
    <property type="match status" value="1"/>
</dbReference>
<dbReference type="FunCoup" id="A0A1Z5KTD9">
    <property type="interactions" value="1178"/>
</dbReference>
<dbReference type="InterPro" id="IPR033127">
    <property type="entry name" value="UBQ-activ_enz_E1_Cys_AS"/>
</dbReference>
<dbReference type="Proteomes" id="UP000198406">
    <property type="component" value="Unassembled WGS sequence"/>
</dbReference>
<comment type="caution">
    <text evidence="16">The sequence shown here is derived from an EMBL/GenBank/DDBJ whole genome shotgun (WGS) entry which is preliminary data.</text>
</comment>
<feature type="binding site" evidence="10">
    <location>
        <position position="171"/>
    </location>
    <ligand>
        <name>Zn(2+)</name>
        <dbReference type="ChEBI" id="CHEBI:29105"/>
    </ligand>
</feature>
<evidence type="ECO:0000256" key="8">
    <source>
        <dbReference type="PIRSR" id="PIRSR039133-1"/>
    </source>
</evidence>
<proteinExistence type="inferred from homology"/>
<keyword evidence="17" id="KW-1185">Reference proteome</keyword>
<dbReference type="PANTHER" id="PTHR10953">
    <property type="entry name" value="UBIQUITIN-ACTIVATING ENZYME E1"/>
    <property type="match status" value="1"/>
</dbReference>
<feature type="binding site" evidence="9">
    <location>
        <position position="58"/>
    </location>
    <ligand>
        <name>ATP</name>
        <dbReference type="ChEBI" id="CHEBI:30616"/>
    </ligand>
</feature>
<dbReference type="Gene3D" id="3.40.50.720">
    <property type="entry name" value="NAD(P)-binding Rossmann-like Domain"/>
    <property type="match status" value="1"/>
</dbReference>
<dbReference type="UniPathway" id="UPA00886"/>
<keyword evidence="3 16" id="KW-0436">Ligase</keyword>
<keyword evidence="7 10" id="KW-0479">Metal-binding</keyword>
<dbReference type="InParanoid" id="A0A1Z5KTD9"/>
<evidence type="ECO:0000256" key="6">
    <source>
        <dbReference type="ARBA" id="ARBA00022840"/>
    </source>
</evidence>
<dbReference type="OrthoDB" id="10255449at2759"/>
<feature type="active site" description="Glycyl thioester intermediate" evidence="8 11">
    <location>
        <position position="186"/>
    </location>
</feature>
<dbReference type="InterPro" id="IPR030661">
    <property type="entry name" value="Uba2"/>
</dbReference>
<dbReference type="Pfam" id="PF00899">
    <property type="entry name" value="ThiF"/>
    <property type="match status" value="1"/>
</dbReference>
<dbReference type="InterPro" id="IPR000594">
    <property type="entry name" value="ThiF_NAD_FAD-bd"/>
</dbReference>
<dbReference type="GO" id="GO:0046872">
    <property type="term" value="F:metal ion binding"/>
    <property type="evidence" value="ECO:0007669"/>
    <property type="project" value="UniProtKB-KW"/>
</dbReference>
<evidence type="ECO:0000256" key="10">
    <source>
        <dbReference type="PIRSR" id="PIRSR039133-3"/>
    </source>
</evidence>
<comment type="subunit">
    <text evidence="7">Heterodimer.</text>
</comment>
<dbReference type="AlphaFoldDB" id="A0A1Z5KTD9"/>
<feature type="binding site" evidence="10">
    <location>
        <position position="438"/>
    </location>
    <ligand>
        <name>Zn(2+)</name>
        <dbReference type="ChEBI" id="CHEBI:29105"/>
    </ligand>
</feature>
<evidence type="ECO:0000259" key="15">
    <source>
        <dbReference type="Pfam" id="PF14732"/>
    </source>
</evidence>
<dbReference type="GO" id="GO:0005737">
    <property type="term" value="C:cytoplasm"/>
    <property type="evidence" value="ECO:0007669"/>
    <property type="project" value="TreeGrafter"/>
</dbReference>
<dbReference type="GO" id="GO:0031510">
    <property type="term" value="C:SUMO activating enzyme complex"/>
    <property type="evidence" value="ECO:0007669"/>
    <property type="project" value="UniProtKB-UniRule"/>
</dbReference>
<feature type="binding site" evidence="9">
    <location>
        <position position="82"/>
    </location>
    <ligand>
        <name>ATP</name>
        <dbReference type="ChEBI" id="CHEBI:30616"/>
    </ligand>
</feature>
<dbReference type="InterPro" id="IPR028077">
    <property type="entry name" value="UAE_UbL_dom"/>
</dbReference>
<dbReference type="EMBL" id="BDSP01000292">
    <property type="protein sequence ID" value="GAX29576.1"/>
    <property type="molecule type" value="Genomic_DNA"/>
</dbReference>
<dbReference type="GO" id="GO:0005524">
    <property type="term" value="F:ATP binding"/>
    <property type="evidence" value="ECO:0007669"/>
    <property type="project" value="UniProtKB-UniRule"/>
</dbReference>
<comment type="pathway">
    <text evidence="1">Protein modification; protein ubiquitination.</text>
</comment>
<evidence type="ECO:0000256" key="5">
    <source>
        <dbReference type="ARBA" id="ARBA00022786"/>
    </source>
</evidence>
<dbReference type="Pfam" id="PF14732">
    <property type="entry name" value="UAE_UbL"/>
    <property type="match status" value="1"/>
</dbReference>
<evidence type="ECO:0000259" key="14">
    <source>
        <dbReference type="Pfam" id="PF10585"/>
    </source>
</evidence>
<dbReference type="Gene3D" id="3.10.290.20">
    <property type="entry name" value="Ubiquitin-like 2 activating enzyme e1b. Chain: B, domain 3"/>
    <property type="match status" value="1"/>
</dbReference>
<comment type="similarity">
    <text evidence="2 7">Belongs to the ubiquitin-activating E1 family.</text>
</comment>
<evidence type="ECO:0000256" key="2">
    <source>
        <dbReference type="ARBA" id="ARBA00005673"/>
    </source>
</evidence>
<evidence type="ECO:0000256" key="1">
    <source>
        <dbReference type="ARBA" id="ARBA00004906"/>
    </source>
</evidence>
<keyword evidence="7 10" id="KW-0862">Zinc</keyword>
<gene>
    <name evidence="16" type="ORF">FisN_24Lh029</name>
</gene>
<dbReference type="InterPro" id="IPR045886">
    <property type="entry name" value="ThiF/MoeB/HesA"/>
</dbReference>
<keyword evidence="6 7" id="KW-0067">ATP-binding</keyword>
<dbReference type="Gene3D" id="1.10.10.2660">
    <property type="entry name" value="Ubiquitin-activating enzyme E1, SCCH domain"/>
    <property type="match status" value="1"/>
</dbReference>
<evidence type="ECO:0000256" key="9">
    <source>
        <dbReference type="PIRSR" id="PIRSR039133-2"/>
    </source>
</evidence>
<evidence type="ECO:0000256" key="3">
    <source>
        <dbReference type="ARBA" id="ARBA00022598"/>
    </source>
</evidence>
<dbReference type="InterPro" id="IPR019572">
    <property type="entry name" value="UBA_E1_SCCH"/>
</dbReference>
<feature type="region of interest" description="Disordered" evidence="12">
    <location>
        <begin position="610"/>
        <end position="649"/>
    </location>
</feature>
<feature type="binding site" evidence="9">
    <location>
        <begin position="66"/>
        <end position="69"/>
    </location>
    <ligand>
        <name>ATP</name>
        <dbReference type="ChEBI" id="CHEBI:30616"/>
    </ligand>
</feature>
<dbReference type="GO" id="GO:0016567">
    <property type="term" value="P:protein ubiquitination"/>
    <property type="evidence" value="ECO:0007669"/>
    <property type="project" value="UniProtKB-UniPathway"/>
</dbReference>
<dbReference type="GO" id="GO:0016925">
    <property type="term" value="P:protein sumoylation"/>
    <property type="evidence" value="ECO:0007669"/>
    <property type="project" value="UniProtKB-UniRule"/>
</dbReference>
<feature type="domain" description="Ubiquitin/SUMO-activating enzyme ubiquitin-like" evidence="15">
    <location>
        <begin position="462"/>
        <end position="540"/>
    </location>
</feature>
<dbReference type="GO" id="GO:0019948">
    <property type="term" value="F:SUMO activating enzyme activity"/>
    <property type="evidence" value="ECO:0007669"/>
    <property type="project" value="UniProtKB-UniRule"/>
</dbReference>